<keyword evidence="3" id="KW-1185">Reference proteome</keyword>
<dbReference type="RefSeq" id="XP_031915781.1">
    <property type="nucleotide sequence ID" value="XM_032063279.1"/>
</dbReference>
<proteinExistence type="predicted"/>
<dbReference type="EMBL" id="ML743564">
    <property type="protein sequence ID" value="KAE8139718.1"/>
    <property type="molecule type" value="Genomic_DNA"/>
</dbReference>
<feature type="transmembrane region" description="Helical" evidence="1">
    <location>
        <begin position="35"/>
        <end position="51"/>
    </location>
</feature>
<evidence type="ECO:0000256" key="1">
    <source>
        <dbReference type="SAM" id="Phobius"/>
    </source>
</evidence>
<keyword evidence="1" id="KW-0472">Membrane</keyword>
<evidence type="ECO:0000313" key="2">
    <source>
        <dbReference type="EMBL" id="KAE8139718.1"/>
    </source>
</evidence>
<gene>
    <name evidence="2" type="ORF">BDV38DRAFT_39714</name>
</gene>
<accession>A0A5N6SYG2</accession>
<organism evidence="2 3">
    <name type="scientific">Aspergillus pseudotamarii</name>
    <dbReference type="NCBI Taxonomy" id="132259"/>
    <lineage>
        <taxon>Eukaryota</taxon>
        <taxon>Fungi</taxon>
        <taxon>Dikarya</taxon>
        <taxon>Ascomycota</taxon>
        <taxon>Pezizomycotina</taxon>
        <taxon>Eurotiomycetes</taxon>
        <taxon>Eurotiomycetidae</taxon>
        <taxon>Eurotiales</taxon>
        <taxon>Aspergillaceae</taxon>
        <taxon>Aspergillus</taxon>
        <taxon>Aspergillus subgen. Circumdati</taxon>
    </lineage>
</organism>
<evidence type="ECO:0000313" key="3">
    <source>
        <dbReference type="Proteomes" id="UP000325672"/>
    </source>
</evidence>
<reference evidence="2 3" key="1">
    <citation type="submission" date="2019-04" db="EMBL/GenBank/DDBJ databases">
        <title>Friends and foes A comparative genomics study of 23 Aspergillus species from section Flavi.</title>
        <authorList>
            <consortium name="DOE Joint Genome Institute"/>
            <person name="Kjaerbolling I."/>
            <person name="Vesth T."/>
            <person name="Frisvad J.C."/>
            <person name="Nybo J.L."/>
            <person name="Theobald S."/>
            <person name="Kildgaard S."/>
            <person name="Isbrandt T."/>
            <person name="Kuo A."/>
            <person name="Sato A."/>
            <person name="Lyhne E.K."/>
            <person name="Kogle M.E."/>
            <person name="Wiebenga A."/>
            <person name="Kun R.S."/>
            <person name="Lubbers R.J."/>
            <person name="Makela M.R."/>
            <person name="Barry K."/>
            <person name="Chovatia M."/>
            <person name="Clum A."/>
            <person name="Daum C."/>
            <person name="Haridas S."/>
            <person name="He G."/>
            <person name="LaButti K."/>
            <person name="Lipzen A."/>
            <person name="Mondo S."/>
            <person name="Riley R."/>
            <person name="Salamov A."/>
            <person name="Simmons B.A."/>
            <person name="Magnuson J.K."/>
            <person name="Henrissat B."/>
            <person name="Mortensen U.H."/>
            <person name="Larsen T.O."/>
            <person name="Devries R.P."/>
            <person name="Grigoriev I.V."/>
            <person name="Machida M."/>
            <person name="Baker S.E."/>
            <person name="Andersen M.R."/>
        </authorList>
    </citation>
    <scope>NUCLEOTIDE SEQUENCE [LARGE SCALE GENOMIC DNA]</scope>
    <source>
        <strain evidence="2 3">CBS 117625</strain>
    </source>
</reference>
<dbReference type="GeneID" id="43647489"/>
<name>A0A5N6SYG2_ASPPS</name>
<keyword evidence="1" id="KW-1133">Transmembrane helix</keyword>
<sequence length="52" mass="6151">MTDYIFYPFGYHPFDATSQRNMGLLSSATATQDTWIYYVFAYFKFSIMICLI</sequence>
<dbReference type="Proteomes" id="UP000325672">
    <property type="component" value="Unassembled WGS sequence"/>
</dbReference>
<dbReference type="AlphaFoldDB" id="A0A5N6SYG2"/>
<keyword evidence="1" id="KW-0812">Transmembrane</keyword>
<protein>
    <submittedName>
        <fullName evidence="2">Uncharacterized protein</fullName>
    </submittedName>
</protein>